<protein>
    <submittedName>
        <fullName evidence="1">Uncharacterized protein</fullName>
    </submittedName>
</protein>
<keyword evidence="2" id="KW-1185">Reference proteome</keyword>
<comment type="caution">
    <text evidence="1">The sequence shown here is derived from an EMBL/GenBank/DDBJ whole genome shotgun (WGS) entry which is preliminary data.</text>
</comment>
<feature type="non-terminal residue" evidence="1">
    <location>
        <position position="1"/>
    </location>
</feature>
<proteinExistence type="predicted"/>
<name>X6NM23_RETFI</name>
<evidence type="ECO:0000313" key="1">
    <source>
        <dbReference type="EMBL" id="ETO26774.1"/>
    </source>
</evidence>
<evidence type="ECO:0000313" key="2">
    <source>
        <dbReference type="Proteomes" id="UP000023152"/>
    </source>
</evidence>
<dbReference type="EMBL" id="ASPP01007644">
    <property type="protein sequence ID" value="ETO26774.1"/>
    <property type="molecule type" value="Genomic_DNA"/>
</dbReference>
<dbReference type="AlphaFoldDB" id="X6NM23"/>
<gene>
    <name evidence="1" type="ORF">RFI_10360</name>
</gene>
<dbReference type="Proteomes" id="UP000023152">
    <property type="component" value="Unassembled WGS sequence"/>
</dbReference>
<reference evidence="1 2" key="1">
    <citation type="journal article" date="2013" name="Curr. Biol.">
        <title>The Genome of the Foraminiferan Reticulomyxa filosa.</title>
        <authorList>
            <person name="Glockner G."/>
            <person name="Hulsmann N."/>
            <person name="Schleicher M."/>
            <person name="Noegel A.A."/>
            <person name="Eichinger L."/>
            <person name="Gallinger C."/>
            <person name="Pawlowski J."/>
            <person name="Sierra R."/>
            <person name="Euteneuer U."/>
            <person name="Pillet L."/>
            <person name="Moustafa A."/>
            <person name="Platzer M."/>
            <person name="Groth M."/>
            <person name="Szafranski K."/>
            <person name="Schliwa M."/>
        </authorList>
    </citation>
    <scope>NUCLEOTIDE SEQUENCE [LARGE SCALE GENOMIC DNA]</scope>
</reference>
<sequence length="503" mass="58056">EVEKTLGKLKEFRLPEKPTEMKNLERDLRKMNDGLEGLSADDRKYTKLVVIKHYDLLFRTFRRYCKIGGDTHWMTETGWVQLLLDCNVSTKSIEKCDKEGFEELFHRVFNNHQRPKSKNKGKGKLKALKLSHQRSMSALGNLGLSDDPWTGIWEEDRGDLGAVETYRLKQVGDRKLVGCIKTSDYCEITGVLDQLDQSIAHLVIKWYKGARSGQARKMVCQIKPPDAGNTKELAKMEIKWTAIEDGKSHASGNMMLHKVSGYYLSTINYIYIYISINNYKNMCTELDNDEGLPNTQGLARYEFWDAICLLVAMRWPELRRFAAIDMFCREHLNPYIWDPIETFDEKSKRTLIQKHKVSLRKLFTAYAGMDNDEKADDDGLGLEEWQLFCSDVFAVGAQRFKNGGKPSVTQCSAAFYLTLPELEEELDFVMFLKGLENLAQEMFKKPFLLLFVSFINRRPKAKYQTPKVEERLKILIEEMCLKLHTKGGGPSQQKLTRMKTGKQ</sequence>
<accession>X6NM23</accession>
<organism evidence="1 2">
    <name type="scientific">Reticulomyxa filosa</name>
    <dbReference type="NCBI Taxonomy" id="46433"/>
    <lineage>
        <taxon>Eukaryota</taxon>
        <taxon>Sar</taxon>
        <taxon>Rhizaria</taxon>
        <taxon>Retaria</taxon>
        <taxon>Foraminifera</taxon>
        <taxon>Monothalamids</taxon>
        <taxon>Reticulomyxidae</taxon>
        <taxon>Reticulomyxa</taxon>
    </lineage>
</organism>